<reference evidence="1 2" key="1">
    <citation type="submission" date="2024-01" db="EMBL/GenBank/DDBJ databases">
        <title>The genomes of 5 underutilized Papilionoideae crops provide insights into root nodulation and disease resistanc.</title>
        <authorList>
            <person name="Jiang F."/>
        </authorList>
    </citation>
    <scope>NUCLEOTIDE SEQUENCE [LARGE SCALE GENOMIC DNA]</scope>
    <source>
        <strain evidence="1">LVBAO_FW01</strain>
        <tissue evidence="1">Leaves</tissue>
    </source>
</reference>
<protein>
    <submittedName>
        <fullName evidence="1">Uncharacterized protein</fullName>
    </submittedName>
</protein>
<evidence type="ECO:0000313" key="2">
    <source>
        <dbReference type="Proteomes" id="UP001367508"/>
    </source>
</evidence>
<comment type="caution">
    <text evidence="1">The sequence shown here is derived from an EMBL/GenBank/DDBJ whole genome shotgun (WGS) entry which is preliminary data.</text>
</comment>
<name>A0AAN9Q586_CANGL</name>
<gene>
    <name evidence="1" type="ORF">VNO77_32748</name>
</gene>
<dbReference type="Proteomes" id="UP001367508">
    <property type="component" value="Unassembled WGS sequence"/>
</dbReference>
<evidence type="ECO:0000313" key="1">
    <source>
        <dbReference type="EMBL" id="KAK7321799.1"/>
    </source>
</evidence>
<dbReference type="EMBL" id="JAYMYQ010000007">
    <property type="protein sequence ID" value="KAK7321799.1"/>
    <property type="molecule type" value="Genomic_DNA"/>
</dbReference>
<accession>A0AAN9Q586</accession>
<keyword evidence="2" id="KW-1185">Reference proteome</keyword>
<sequence>MLNMLYFTKTSSPACVSQHHYAVKCNLLHDHFDVLRPSLIVCGLHTQANTRDTSIIAQVRNRTRSGIIDFPEFAYS</sequence>
<proteinExistence type="predicted"/>
<dbReference type="AlphaFoldDB" id="A0AAN9Q586"/>
<organism evidence="1 2">
    <name type="scientific">Canavalia gladiata</name>
    <name type="common">Sword bean</name>
    <name type="synonym">Dolichos gladiatus</name>
    <dbReference type="NCBI Taxonomy" id="3824"/>
    <lineage>
        <taxon>Eukaryota</taxon>
        <taxon>Viridiplantae</taxon>
        <taxon>Streptophyta</taxon>
        <taxon>Embryophyta</taxon>
        <taxon>Tracheophyta</taxon>
        <taxon>Spermatophyta</taxon>
        <taxon>Magnoliopsida</taxon>
        <taxon>eudicotyledons</taxon>
        <taxon>Gunneridae</taxon>
        <taxon>Pentapetalae</taxon>
        <taxon>rosids</taxon>
        <taxon>fabids</taxon>
        <taxon>Fabales</taxon>
        <taxon>Fabaceae</taxon>
        <taxon>Papilionoideae</taxon>
        <taxon>50 kb inversion clade</taxon>
        <taxon>NPAAA clade</taxon>
        <taxon>indigoferoid/millettioid clade</taxon>
        <taxon>Phaseoleae</taxon>
        <taxon>Canavalia</taxon>
    </lineage>
</organism>